<reference evidence="3" key="1">
    <citation type="submission" date="2021-09" db="EMBL/GenBank/DDBJ databases">
        <authorList>
            <person name="Martin H S."/>
        </authorList>
    </citation>
    <scope>NUCLEOTIDE SEQUENCE</scope>
</reference>
<protein>
    <submittedName>
        <fullName evidence="3">(African queen) hypothetical protein</fullName>
    </submittedName>
</protein>
<feature type="compositionally biased region" description="Basic and acidic residues" evidence="1">
    <location>
        <begin position="316"/>
        <end position="328"/>
    </location>
</feature>
<feature type="chain" id="PRO_5035286937" evidence="2">
    <location>
        <begin position="21"/>
        <end position="878"/>
    </location>
</feature>
<feature type="compositionally biased region" description="Basic residues" evidence="1">
    <location>
        <begin position="329"/>
        <end position="338"/>
    </location>
</feature>
<dbReference type="Proteomes" id="UP000789524">
    <property type="component" value="Unassembled WGS sequence"/>
</dbReference>
<feature type="signal peptide" evidence="2">
    <location>
        <begin position="1"/>
        <end position="20"/>
    </location>
</feature>
<gene>
    <name evidence="3" type="ORF">DCHRY22_LOCUS13699</name>
</gene>
<feature type="compositionally biased region" description="Low complexity" evidence="1">
    <location>
        <begin position="221"/>
        <end position="232"/>
    </location>
</feature>
<feature type="compositionally biased region" description="Polar residues" evidence="1">
    <location>
        <begin position="434"/>
        <end position="445"/>
    </location>
</feature>
<feature type="region of interest" description="Disordered" evidence="1">
    <location>
        <begin position="213"/>
        <end position="232"/>
    </location>
</feature>
<name>A0A8J2WBI6_9NEOP</name>
<feature type="compositionally biased region" description="Polar residues" evidence="1">
    <location>
        <begin position="465"/>
        <end position="478"/>
    </location>
</feature>
<keyword evidence="4" id="KW-1185">Reference proteome</keyword>
<evidence type="ECO:0000313" key="4">
    <source>
        <dbReference type="Proteomes" id="UP000789524"/>
    </source>
</evidence>
<feature type="region of interest" description="Disordered" evidence="1">
    <location>
        <begin position="314"/>
        <end position="595"/>
    </location>
</feature>
<dbReference type="AlphaFoldDB" id="A0A8J2WBI6"/>
<evidence type="ECO:0000256" key="2">
    <source>
        <dbReference type="SAM" id="SignalP"/>
    </source>
</evidence>
<dbReference type="OrthoDB" id="7458146at2759"/>
<feature type="compositionally biased region" description="Basic and acidic residues" evidence="1">
    <location>
        <begin position="403"/>
        <end position="424"/>
    </location>
</feature>
<keyword evidence="2" id="KW-0732">Signal</keyword>
<organism evidence="3 4">
    <name type="scientific">Danaus chrysippus</name>
    <name type="common">African queen</name>
    <dbReference type="NCBI Taxonomy" id="151541"/>
    <lineage>
        <taxon>Eukaryota</taxon>
        <taxon>Metazoa</taxon>
        <taxon>Ecdysozoa</taxon>
        <taxon>Arthropoda</taxon>
        <taxon>Hexapoda</taxon>
        <taxon>Insecta</taxon>
        <taxon>Pterygota</taxon>
        <taxon>Neoptera</taxon>
        <taxon>Endopterygota</taxon>
        <taxon>Lepidoptera</taxon>
        <taxon>Glossata</taxon>
        <taxon>Ditrysia</taxon>
        <taxon>Papilionoidea</taxon>
        <taxon>Nymphalidae</taxon>
        <taxon>Danainae</taxon>
        <taxon>Danaini</taxon>
        <taxon>Danaina</taxon>
        <taxon>Danaus</taxon>
        <taxon>Anosia</taxon>
    </lineage>
</organism>
<proteinExistence type="predicted"/>
<comment type="caution">
    <text evidence="3">The sequence shown here is derived from an EMBL/GenBank/DDBJ whole genome shotgun (WGS) entry which is preliminary data.</text>
</comment>
<evidence type="ECO:0000256" key="1">
    <source>
        <dbReference type="SAM" id="MobiDB-lite"/>
    </source>
</evidence>
<evidence type="ECO:0000313" key="3">
    <source>
        <dbReference type="EMBL" id="CAG9580970.1"/>
    </source>
</evidence>
<feature type="compositionally biased region" description="Basic and acidic residues" evidence="1">
    <location>
        <begin position="485"/>
        <end position="508"/>
    </location>
</feature>
<feature type="compositionally biased region" description="Basic and acidic residues" evidence="1">
    <location>
        <begin position="450"/>
        <end position="459"/>
    </location>
</feature>
<accession>A0A8J2WBI6</accession>
<dbReference type="EMBL" id="CAKASE010000080">
    <property type="protein sequence ID" value="CAG9580970.1"/>
    <property type="molecule type" value="Genomic_DNA"/>
</dbReference>
<sequence length="878" mass="102036">MGRQVIISCLCLLVLDKTQAKALNGHIDNVNSKSYQRLYKDRSFDVYASATPYAAYSFNVPTFAVPKSNVIPVKEENVVVQNVNGYLRDSYGQRFVQAPQTLAYKSTIPQQFVQLQNLPAHLSQPLVAAAPSIHYTTQPFFGQRLPNFQVFSHTPVNFVSPQHLIQTNNVRNVAPSSALNAQYRTPYTSQASQYQTPINSDVTQTQNEQKIREEQKVSASNNRQNQQQQQQINQQNNLQLLQVPKENHYTNINNGQKPLPLLDLTLLEPLKFSNPITPQVQHYLPRINNVKYEKLPEVDVVKKHQMEFIVQNTKSYDSDSVKPKPKKEGTKKKQKKHNTQNIIHEEGVPETPTVSNHDTQEENPEFTYEINSPNYKETYTEKKVSYNKETQPEPVHISYNEQSEVKPKHYVYEKRKEIHPDSYNHVHNSKPAIQGTQEYYSSPKQTPKHHVQDNHENKYGHNNKIHTPSADSGQSHNVGNKGIKHTREENHNNKNHDGNRGSPKHYDRPQQGQVYYHSESDEIPLAFNTKHQKPQNSFTHNEPKHYQPITPEYEEDIKDLSTHQPHSQRHHDDNERRYPAPQTGGHQNQDENKSYYFPSPIVVENSKNVNDKESPEPNEELMDQMVKKMRENEEDFEKAYKDAAYGFPAFDTSSYDAEKNIYNPESYGSTNYYKEYDHEKSPLIQYEEDGDDFPKYTRAQYKNNRDKVNDEYFDHYVARKPESIADRNNRKEEYYQTFINHRPEYYFGNEQNDKNEKAKYTAVPNYNFNAPQRTQTYQKVNHSPHHGGYDLSAQTPSDNSPYGTQAFQRYKSKTQFVEPQYQYGFEPVSIPQLLDSEMSVMASVISPKNEHPDTRKKDFVDNNSWLVKKHVTKAKVSS</sequence>